<dbReference type="InterPro" id="IPR006073">
    <property type="entry name" value="GTP-bd"/>
</dbReference>
<name>A0A3N4M296_9PEZI</name>
<dbReference type="OrthoDB" id="8954335at2759"/>
<evidence type="ECO:0000256" key="1">
    <source>
        <dbReference type="SAM" id="Coils"/>
    </source>
</evidence>
<keyword evidence="4" id="KW-1185">Reference proteome</keyword>
<dbReference type="Pfam" id="PF01926">
    <property type="entry name" value="MMR_HSR1"/>
    <property type="match status" value="1"/>
</dbReference>
<keyword evidence="1" id="KW-0175">Coiled coil</keyword>
<gene>
    <name evidence="3" type="ORF">L211DRAFT_896768</name>
</gene>
<feature type="domain" description="G" evidence="2">
    <location>
        <begin position="2"/>
        <end position="62"/>
    </location>
</feature>
<sequence>MTGVGKSTFIRNLTEDDDVKIGAGLNSCTKDVKTAKMVHRAADGQSYDVYLVDTPGFDDTELSDSDILSTLANWLSLQHERALKLSGLIYLHRITDDRMTGSAVRNLIMMRNLCGEENMQNVVLVTTRWETVVAEENEHGGLLAPGGFWHGMIQQGATYTQYNGTTEAATAIIDRLIHQAPIYLAIQQELSQGKSINETAAGQAVFTEMEKKALELQLAEEELRREAERMAEQAARSAELLAEEGRRQEELLAAAQREAEAMQRIQEEERQKLQESIAAMEAQVSQRRRSRSPDCVVM</sequence>
<proteinExistence type="predicted"/>
<dbReference type="InParanoid" id="A0A3N4M296"/>
<dbReference type="Gene3D" id="3.40.50.300">
    <property type="entry name" value="P-loop containing nucleotide triphosphate hydrolases"/>
    <property type="match status" value="1"/>
</dbReference>
<evidence type="ECO:0000259" key="2">
    <source>
        <dbReference type="Pfam" id="PF01926"/>
    </source>
</evidence>
<dbReference type="GO" id="GO:0005525">
    <property type="term" value="F:GTP binding"/>
    <property type="evidence" value="ECO:0007669"/>
    <property type="project" value="InterPro"/>
</dbReference>
<dbReference type="EMBL" id="ML121532">
    <property type="protein sequence ID" value="RPB27061.1"/>
    <property type="molecule type" value="Genomic_DNA"/>
</dbReference>
<dbReference type="AlphaFoldDB" id="A0A3N4M296"/>
<feature type="coiled-coil region" evidence="1">
    <location>
        <begin position="204"/>
        <end position="283"/>
    </location>
</feature>
<protein>
    <recommendedName>
        <fullName evidence="2">G domain-containing protein</fullName>
    </recommendedName>
</protein>
<dbReference type="STRING" id="1051890.A0A3N4M296"/>
<dbReference type="CDD" id="cd00882">
    <property type="entry name" value="Ras_like_GTPase"/>
    <property type="match status" value="1"/>
</dbReference>
<accession>A0A3N4M296</accession>
<organism evidence="3 4">
    <name type="scientific">Terfezia boudieri ATCC MYA-4762</name>
    <dbReference type="NCBI Taxonomy" id="1051890"/>
    <lineage>
        <taxon>Eukaryota</taxon>
        <taxon>Fungi</taxon>
        <taxon>Dikarya</taxon>
        <taxon>Ascomycota</taxon>
        <taxon>Pezizomycotina</taxon>
        <taxon>Pezizomycetes</taxon>
        <taxon>Pezizales</taxon>
        <taxon>Pezizaceae</taxon>
        <taxon>Terfezia</taxon>
    </lineage>
</organism>
<dbReference type="InterPro" id="IPR027417">
    <property type="entry name" value="P-loop_NTPase"/>
</dbReference>
<dbReference type="Proteomes" id="UP000267821">
    <property type="component" value="Unassembled WGS sequence"/>
</dbReference>
<dbReference type="SUPFAM" id="SSF52540">
    <property type="entry name" value="P-loop containing nucleoside triphosphate hydrolases"/>
    <property type="match status" value="1"/>
</dbReference>
<evidence type="ECO:0000313" key="4">
    <source>
        <dbReference type="Proteomes" id="UP000267821"/>
    </source>
</evidence>
<evidence type="ECO:0000313" key="3">
    <source>
        <dbReference type="EMBL" id="RPB27061.1"/>
    </source>
</evidence>
<reference evidence="3 4" key="1">
    <citation type="journal article" date="2018" name="Nat. Ecol. Evol.">
        <title>Pezizomycetes genomes reveal the molecular basis of ectomycorrhizal truffle lifestyle.</title>
        <authorList>
            <person name="Murat C."/>
            <person name="Payen T."/>
            <person name="Noel B."/>
            <person name="Kuo A."/>
            <person name="Morin E."/>
            <person name="Chen J."/>
            <person name="Kohler A."/>
            <person name="Krizsan K."/>
            <person name="Balestrini R."/>
            <person name="Da Silva C."/>
            <person name="Montanini B."/>
            <person name="Hainaut M."/>
            <person name="Levati E."/>
            <person name="Barry K.W."/>
            <person name="Belfiori B."/>
            <person name="Cichocki N."/>
            <person name="Clum A."/>
            <person name="Dockter R.B."/>
            <person name="Fauchery L."/>
            <person name="Guy J."/>
            <person name="Iotti M."/>
            <person name="Le Tacon F."/>
            <person name="Lindquist E.A."/>
            <person name="Lipzen A."/>
            <person name="Malagnac F."/>
            <person name="Mello A."/>
            <person name="Molinier V."/>
            <person name="Miyauchi S."/>
            <person name="Poulain J."/>
            <person name="Riccioni C."/>
            <person name="Rubini A."/>
            <person name="Sitrit Y."/>
            <person name="Splivallo R."/>
            <person name="Traeger S."/>
            <person name="Wang M."/>
            <person name="Zifcakova L."/>
            <person name="Wipf D."/>
            <person name="Zambonelli A."/>
            <person name="Paolocci F."/>
            <person name="Nowrousian M."/>
            <person name="Ottonello S."/>
            <person name="Baldrian P."/>
            <person name="Spatafora J.W."/>
            <person name="Henrissat B."/>
            <person name="Nagy L.G."/>
            <person name="Aury J.M."/>
            <person name="Wincker P."/>
            <person name="Grigoriev I.V."/>
            <person name="Bonfante P."/>
            <person name="Martin F.M."/>
        </authorList>
    </citation>
    <scope>NUCLEOTIDE SEQUENCE [LARGE SCALE GENOMIC DNA]</scope>
    <source>
        <strain evidence="3 4">ATCC MYA-4762</strain>
    </source>
</reference>